<name>A0ABV7DWI3_9RHOB</name>
<proteinExistence type="predicted"/>
<accession>A0ABV7DWI3</accession>
<protein>
    <recommendedName>
        <fullName evidence="3">DUF4254 domain-containing protein</fullName>
    </recommendedName>
</protein>
<keyword evidence="2" id="KW-1185">Reference proteome</keyword>
<sequence>MTTSLYSVKKCDGKAPTSSVSVLALFTAFLGTLPRLIEDERDLCGYSGQDPAVDQWIAAADASLAATKAACAAVLATPAEGEADRSVQRVARLFMDVSESPDPEEVADLRANARLRRWAYRVPGKIAGAHQVNVQIDAALDGLESWLALEDPFDARAEAWADPGLDCDAGPAAFA</sequence>
<dbReference type="Proteomes" id="UP001595445">
    <property type="component" value="Unassembled WGS sequence"/>
</dbReference>
<evidence type="ECO:0000313" key="1">
    <source>
        <dbReference type="EMBL" id="MFC3086740.1"/>
    </source>
</evidence>
<dbReference type="RefSeq" id="WP_197647184.1">
    <property type="nucleotide sequence ID" value="NZ_JAEACP010000024.1"/>
</dbReference>
<reference evidence="2" key="1">
    <citation type="journal article" date="2019" name="Int. J. Syst. Evol. Microbiol.">
        <title>The Global Catalogue of Microorganisms (GCM) 10K type strain sequencing project: providing services to taxonomists for standard genome sequencing and annotation.</title>
        <authorList>
            <consortium name="The Broad Institute Genomics Platform"/>
            <consortium name="The Broad Institute Genome Sequencing Center for Infectious Disease"/>
            <person name="Wu L."/>
            <person name="Ma J."/>
        </authorList>
    </citation>
    <scope>NUCLEOTIDE SEQUENCE [LARGE SCALE GENOMIC DNA]</scope>
    <source>
        <strain evidence="2">KCTC 62102</strain>
    </source>
</reference>
<gene>
    <name evidence="1" type="ORF">ACFOD6_11860</name>
</gene>
<dbReference type="EMBL" id="JBHRSM010000021">
    <property type="protein sequence ID" value="MFC3086740.1"/>
    <property type="molecule type" value="Genomic_DNA"/>
</dbReference>
<organism evidence="1 2">
    <name type="scientific">Tabrizicola soli</name>
    <dbReference type="NCBI Taxonomy" id="2185115"/>
    <lineage>
        <taxon>Bacteria</taxon>
        <taxon>Pseudomonadati</taxon>
        <taxon>Pseudomonadota</taxon>
        <taxon>Alphaproteobacteria</taxon>
        <taxon>Rhodobacterales</taxon>
        <taxon>Paracoccaceae</taxon>
        <taxon>Tabrizicola</taxon>
    </lineage>
</organism>
<evidence type="ECO:0000313" key="2">
    <source>
        <dbReference type="Proteomes" id="UP001595445"/>
    </source>
</evidence>
<evidence type="ECO:0008006" key="3">
    <source>
        <dbReference type="Google" id="ProtNLM"/>
    </source>
</evidence>
<comment type="caution">
    <text evidence="1">The sequence shown here is derived from an EMBL/GenBank/DDBJ whole genome shotgun (WGS) entry which is preliminary data.</text>
</comment>